<organism evidence="1 2">
    <name type="scientific">Acorus calamus</name>
    <name type="common">Sweet flag</name>
    <dbReference type="NCBI Taxonomy" id="4465"/>
    <lineage>
        <taxon>Eukaryota</taxon>
        <taxon>Viridiplantae</taxon>
        <taxon>Streptophyta</taxon>
        <taxon>Embryophyta</taxon>
        <taxon>Tracheophyta</taxon>
        <taxon>Spermatophyta</taxon>
        <taxon>Magnoliopsida</taxon>
        <taxon>Liliopsida</taxon>
        <taxon>Acoraceae</taxon>
        <taxon>Acorus</taxon>
    </lineage>
</organism>
<evidence type="ECO:0000313" key="1">
    <source>
        <dbReference type="EMBL" id="KAK1321246.1"/>
    </source>
</evidence>
<comment type="caution">
    <text evidence="1">The sequence shown here is derived from an EMBL/GenBank/DDBJ whole genome shotgun (WGS) entry which is preliminary data.</text>
</comment>
<sequence length="93" mass="10395">MWRGISVIVGVHSCSLSGIHRRRSSWMSCWRWSAGCDEGDKSGSAQFKAQVSRLYQELLMEFTVKGADCDEFLEEKVKGLGPKPATLDTTLKL</sequence>
<dbReference type="AlphaFoldDB" id="A0AAV9F5Q4"/>
<protein>
    <submittedName>
        <fullName evidence="1">Uncharacterized protein</fullName>
    </submittedName>
</protein>
<name>A0AAV9F5Q4_ACOCL</name>
<reference evidence="1" key="2">
    <citation type="submission" date="2023-06" db="EMBL/GenBank/DDBJ databases">
        <authorList>
            <person name="Ma L."/>
            <person name="Liu K.-W."/>
            <person name="Li Z."/>
            <person name="Hsiao Y.-Y."/>
            <person name="Qi Y."/>
            <person name="Fu T."/>
            <person name="Tang G."/>
            <person name="Zhang D."/>
            <person name="Sun W.-H."/>
            <person name="Liu D.-K."/>
            <person name="Li Y."/>
            <person name="Chen G.-Z."/>
            <person name="Liu X.-D."/>
            <person name="Liao X.-Y."/>
            <person name="Jiang Y.-T."/>
            <person name="Yu X."/>
            <person name="Hao Y."/>
            <person name="Huang J."/>
            <person name="Zhao X.-W."/>
            <person name="Ke S."/>
            <person name="Chen Y.-Y."/>
            <person name="Wu W.-L."/>
            <person name="Hsu J.-L."/>
            <person name="Lin Y.-F."/>
            <person name="Huang M.-D."/>
            <person name="Li C.-Y."/>
            <person name="Huang L."/>
            <person name="Wang Z.-W."/>
            <person name="Zhao X."/>
            <person name="Zhong W.-Y."/>
            <person name="Peng D.-H."/>
            <person name="Ahmad S."/>
            <person name="Lan S."/>
            <person name="Zhang J.-S."/>
            <person name="Tsai W.-C."/>
            <person name="Van De Peer Y."/>
            <person name="Liu Z.-J."/>
        </authorList>
    </citation>
    <scope>NUCLEOTIDE SEQUENCE</scope>
    <source>
        <strain evidence="1">CP</strain>
        <tissue evidence="1">Leaves</tissue>
    </source>
</reference>
<reference evidence="1" key="1">
    <citation type="journal article" date="2023" name="Nat. Commun.">
        <title>Diploid and tetraploid genomes of Acorus and the evolution of monocots.</title>
        <authorList>
            <person name="Ma L."/>
            <person name="Liu K.W."/>
            <person name="Li Z."/>
            <person name="Hsiao Y.Y."/>
            <person name="Qi Y."/>
            <person name="Fu T."/>
            <person name="Tang G.D."/>
            <person name="Zhang D."/>
            <person name="Sun W.H."/>
            <person name="Liu D.K."/>
            <person name="Li Y."/>
            <person name="Chen G.Z."/>
            <person name="Liu X.D."/>
            <person name="Liao X.Y."/>
            <person name="Jiang Y.T."/>
            <person name="Yu X."/>
            <person name="Hao Y."/>
            <person name="Huang J."/>
            <person name="Zhao X.W."/>
            <person name="Ke S."/>
            <person name="Chen Y.Y."/>
            <person name="Wu W.L."/>
            <person name="Hsu J.L."/>
            <person name="Lin Y.F."/>
            <person name="Huang M.D."/>
            <person name="Li C.Y."/>
            <person name="Huang L."/>
            <person name="Wang Z.W."/>
            <person name="Zhao X."/>
            <person name="Zhong W.Y."/>
            <person name="Peng D.H."/>
            <person name="Ahmad S."/>
            <person name="Lan S."/>
            <person name="Zhang J.S."/>
            <person name="Tsai W.C."/>
            <person name="Van de Peer Y."/>
            <person name="Liu Z.J."/>
        </authorList>
    </citation>
    <scope>NUCLEOTIDE SEQUENCE</scope>
    <source>
        <strain evidence="1">CP</strain>
    </source>
</reference>
<accession>A0AAV9F5Q4</accession>
<gene>
    <name evidence="1" type="ORF">QJS10_CPA03g00838</name>
</gene>
<proteinExistence type="predicted"/>
<evidence type="ECO:0000313" key="2">
    <source>
        <dbReference type="Proteomes" id="UP001180020"/>
    </source>
</evidence>
<dbReference type="Proteomes" id="UP001180020">
    <property type="component" value="Unassembled WGS sequence"/>
</dbReference>
<keyword evidence="2" id="KW-1185">Reference proteome</keyword>
<dbReference type="EMBL" id="JAUJYO010000003">
    <property type="protein sequence ID" value="KAK1321246.1"/>
    <property type="molecule type" value="Genomic_DNA"/>
</dbReference>